<dbReference type="SUPFAM" id="SSF111369">
    <property type="entry name" value="HlyD-like secretion proteins"/>
    <property type="match status" value="1"/>
</dbReference>
<dbReference type="OrthoDB" id="9816569at2"/>
<sequence>MSRPPFVSATSCAALLLVVLLAGCKEDAKMAPPPAGPPKQVGIIKVYPQPVARTTELPGRTSAVMTSDVRPQVNGVILKRLFTEGSEVKEGQQLYQIDPATYQATHDSALATLAHDQAALESANAKAARYKPLAAAQAVSKQDYDDAVAAAKEAEADIATARASIEQASINLNYTKVLAPISGNIGRSAFTPGALVTANQTSALATVTQLDPIYVDVNQSATVLLRLKRELESGDIQTESTGGAKVTLKLEDGSTYPLPGTLQFSEVTVDEGTGTVLLRAVFPNPKHLLLPGMYVHAELQEGVDRNAILLPQQSVSRNSHGDPTVLVVGADNTARLRMIQTQRAIGDQWVVTGGLKEDERVIVDGLQGLRPGMPVQPIPASSPLAAVKTSNVQ</sequence>
<evidence type="ECO:0000259" key="5">
    <source>
        <dbReference type="Pfam" id="PF25917"/>
    </source>
</evidence>
<dbReference type="EMBL" id="PDZR01000008">
    <property type="protein sequence ID" value="PNG26232.1"/>
    <property type="molecule type" value="Genomic_DNA"/>
</dbReference>
<dbReference type="Pfam" id="PF25917">
    <property type="entry name" value="BSH_RND"/>
    <property type="match status" value="1"/>
</dbReference>
<gene>
    <name evidence="8" type="ORF">CR492_08890</name>
</gene>
<dbReference type="PANTHER" id="PTHR30158">
    <property type="entry name" value="ACRA/E-RELATED COMPONENT OF DRUG EFFLUX TRANSPORTER"/>
    <property type="match status" value="1"/>
</dbReference>
<feature type="signal peptide" evidence="3">
    <location>
        <begin position="1"/>
        <end position="22"/>
    </location>
</feature>
<dbReference type="Pfam" id="PF25967">
    <property type="entry name" value="RND-MFP_C"/>
    <property type="match status" value="1"/>
</dbReference>
<evidence type="ECO:0000259" key="7">
    <source>
        <dbReference type="Pfam" id="PF25967"/>
    </source>
</evidence>
<feature type="domain" description="Multidrug resistance protein MdtA-like alpha-helical hairpin" evidence="4">
    <location>
        <begin position="107"/>
        <end position="175"/>
    </location>
</feature>
<dbReference type="NCBIfam" id="TIGR01730">
    <property type="entry name" value="RND_mfp"/>
    <property type="match status" value="1"/>
</dbReference>
<protein>
    <submittedName>
        <fullName evidence="8">Efflux transporter periplasmic adaptor subunit</fullName>
    </submittedName>
</protein>
<dbReference type="Pfam" id="PF25944">
    <property type="entry name" value="Beta-barrel_RND"/>
    <property type="match status" value="1"/>
</dbReference>
<dbReference type="Gene3D" id="2.40.420.20">
    <property type="match status" value="1"/>
</dbReference>
<evidence type="ECO:0000256" key="1">
    <source>
        <dbReference type="ARBA" id="ARBA00004196"/>
    </source>
</evidence>
<dbReference type="Pfam" id="PF25876">
    <property type="entry name" value="HH_MFP_RND"/>
    <property type="match status" value="1"/>
</dbReference>
<accession>A0A2J7THI6</accession>
<dbReference type="GO" id="GO:0046677">
    <property type="term" value="P:response to antibiotic"/>
    <property type="evidence" value="ECO:0007669"/>
    <property type="project" value="TreeGrafter"/>
</dbReference>
<dbReference type="PROSITE" id="PS51257">
    <property type="entry name" value="PROKAR_LIPOPROTEIN"/>
    <property type="match status" value="1"/>
</dbReference>
<evidence type="ECO:0000259" key="4">
    <source>
        <dbReference type="Pfam" id="PF25876"/>
    </source>
</evidence>
<comment type="caution">
    <text evidence="8">The sequence shown here is derived from an EMBL/GenBank/DDBJ whole genome shotgun (WGS) entry which is preliminary data.</text>
</comment>
<evidence type="ECO:0000313" key="8">
    <source>
        <dbReference type="EMBL" id="PNG26232.1"/>
    </source>
</evidence>
<dbReference type="InterPro" id="IPR058626">
    <property type="entry name" value="MdtA-like_b-barrel"/>
</dbReference>
<feature type="domain" description="Multidrug resistance protein MdtA-like C-terminal permuted SH3" evidence="7">
    <location>
        <begin position="306"/>
        <end position="367"/>
    </location>
</feature>
<dbReference type="InterPro" id="IPR058625">
    <property type="entry name" value="MdtA-like_BSH"/>
</dbReference>
<evidence type="ECO:0000313" key="9">
    <source>
        <dbReference type="Proteomes" id="UP000236286"/>
    </source>
</evidence>
<dbReference type="GO" id="GO:0005886">
    <property type="term" value="C:plasma membrane"/>
    <property type="evidence" value="ECO:0007669"/>
    <property type="project" value="UniProtKB-SubCell"/>
</dbReference>
<comment type="similarity">
    <text evidence="2">Belongs to the membrane fusion protein (MFP) (TC 8.A.1) family.</text>
</comment>
<dbReference type="Gene3D" id="2.40.50.100">
    <property type="match status" value="1"/>
</dbReference>
<dbReference type="Proteomes" id="UP000236286">
    <property type="component" value="Unassembled WGS sequence"/>
</dbReference>
<feature type="domain" description="Multidrug resistance protein MdtA-like barrel-sandwich hybrid" evidence="5">
    <location>
        <begin position="67"/>
        <end position="208"/>
    </location>
</feature>
<dbReference type="RefSeq" id="WP_102843398.1">
    <property type="nucleotide sequence ID" value="NZ_PDZR01000008.1"/>
</dbReference>
<proteinExistence type="inferred from homology"/>
<dbReference type="Gene3D" id="1.10.287.470">
    <property type="entry name" value="Helix hairpin bin"/>
    <property type="match status" value="1"/>
</dbReference>
<dbReference type="GO" id="GO:0022857">
    <property type="term" value="F:transmembrane transporter activity"/>
    <property type="evidence" value="ECO:0007669"/>
    <property type="project" value="InterPro"/>
</dbReference>
<feature type="domain" description="Multidrug resistance protein MdtA-like beta-barrel" evidence="6">
    <location>
        <begin position="212"/>
        <end position="302"/>
    </location>
</feature>
<evidence type="ECO:0000256" key="3">
    <source>
        <dbReference type="SAM" id="SignalP"/>
    </source>
</evidence>
<dbReference type="Gene3D" id="2.40.30.170">
    <property type="match status" value="1"/>
</dbReference>
<dbReference type="InterPro" id="IPR058624">
    <property type="entry name" value="MdtA-like_HH"/>
</dbReference>
<comment type="subcellular location">
    <subcellularLocation>
        <location evidence="1">Cell envelope</location>
    </subcellularLocation>
</comment>
<dbReference type="InterPro" id="IPR058627">
    <property type="entry name" value="MdtA-like_C"/>
</dbReference>
<dbReference type="AlphaFoldDB" id="A0A2J7THI6"/>
<evidence type="ECO:0000259" key="6">
    <source>
        <dbReference type="Pfam" id="PF25944"/>
    </source>
</evidence>
<keyword evidence="3" id="KW-0732">Signal</keyword>
<reference evidence="8 9" key="1">
    <citation type="submission" date="2017-10" db="EMBL/GenBank/DDBJ databases">
        <title>Genome announcement of Methylocella silvestris TVC from permafrost.</title>
        <authorList>
            <person name="Wang J."/>
            <person name="Geng K."/>
            <person name="Ul-Haque F."/>
            <person name="Crombie A.T."/>
            <person name="Street L.E."/>
            <person name="Wookey P.A."/>
            <person name="Murrell J.C."/>
            <person name="Pratscher J."/>
        </authorList>
    </citation>
    <scope>NUCLEOTIDE SEQUENCE [LARGE SCALE GENOMIC DNA]</scope>
    <source>
        <strain evidence="8 9">TVC</strain>
    </source>
</reference>
<dbReference type="FunFam" id="2.40.420.20:FF:000001">
    <property type="entry name" value="Efflux RND transporter periplasmic adaptor subunit"/>
    <property type="match status" value="1"/>
</dbReference>
<name>A0A2J7THI6_METSI</name>
<dbReference type="InterPro" id="IPR006143">
    <property type="entry name" value="RND_pump_MFP"/>
</dbReference>
<dbReference type="PANTHER" id="PTHR30158:SF3">
    <property type="entry name" value="MULTIDRUG EFFLUX PUMP SUBUNIT ACRA-RELATED"/>
    <property type="match status" value="1"/>
</dbReference>
<evidence type="ECO:0000256" key="2">
    <source>
        <dbReference type="ARBA" id="ARBA00009477"/>
    </source>
</evidence>
<feature type="chain" id="PRO_5014466218" evidence="3">
    <location>
        <begin position="23"/>
        <end position="393"/>
    </location>
</feature>
<organism evidence="8 9">
    <name type="scientific">Methylocella silvestris</name>
    <dbReference type="NCBI Taxonomy" id="199596"/>
    <lineage>
        <taxon>Bacteria</taxon>
        <taxon>Pseudomonadati</taxon>
        <taxon>Pseudomonadota</taxon>
        <taxon>Alphaproteobacteria</taxon>
        <taxon>Hyphomicrobiales</taxon>
        <taxon>Beijerinckiaceae</taxon>
        <taxon>Methylocella</taxon>
    </lineage>
</organism>